<comment type="caution">
    <text evidence="8">The sequence shown here is derived from an EMBL/GenBank/DDBJ whole genome shotgun (WGS) entry which is preliminary data.</text>
</comment>
<evidence type="ECO:0000256" key="2">
    <source>
        <dbReference type="ARBA" id="ARBA00022475"/>
    </source>
</evidence>
<keyword evidence="3 6" id="KW-0812">Transmembrane</keyword>
<dbReference type="RefSeq" id="WP_018386028.1">
    <property type="nucleotide sequence ID" value="NZ_LLZU01000012.1"/>
</dbReference>
<organism evidence="8 9">
    <name type="scientific">Wenjunlia vitaminophila</name>
    <name type="common">Streptomyces vitaminophilus</name>
    <dbReference type="NCBI Taxonomy" id="76728"/>
    <lineage>
        <taxon>Bacteria</taxon>
        <taxon>Bacillati</taxon>
        <taxon>Actinomycetota</taxon>
        <taxon>Actinomycetes</taxon>
        <taxon>Kitasatosporales</taxon>
        <taxon>Streptomycetaceae</taxon>
        <taxon>Wenjunlia</taxon>
    </lineage>
</organism>
<proteinExistence type="predicted"/>
<dbReference type="PANTHER" id="PTHR40077">
    <property type="entry name" value="MEMBRANE PROTEIN-RELATED"/>
    <property type="match status" value="1"/>
</dbReference>
<reference evidence="8 9" key="1">
    <citation type="submission" date="2015-10" db="EMBL/GenBank/DDBJ databases">
        <title>Draft genome sequence of pyrrolomycin-producing Streptomyces vitaminophilus.</title>
        <authorList>
            <person name="Graham D.E."/>
            <person name="Mahan K.M."/>
            <person name="Klingeman D.M."/>
            <person name="Hettich R.L."/>
            <person name="Parry R.J."/>
        </authorList>
    </citation>
    <scope>NUCLEOTIDE SEQUENCE [LARGE SCALE GENOMIC DNA]</scope>
    <source>
        <strain evidence="8 9">ATCC 31673</strain>
    </source>
</reference>
<gene>
    <name evidence="8" type="ORF">AQ490_20835</name>
</gene>
<evidence type="ECO:0000256" key="3">
    <source>
        <dbReference type="ARBA" id="ARBA00022692"/>
    </source>
</evidence>
<evidence type="ECO:0000256" key="5">
    <source>
        <dbReference type="ARBA" id="ARBA00023136"/>
    </source>
</evidence>
<accession>A0A0T6LTF0</accession>
<evidence type="ECO:0000256" key="1">
    <source>
        <dbReference type="ARBA" id="ARBA00004651"/>
    </source>
</evidence>
<dbReference type="GO" id="GO:0005886">
    <property type="term" value="C:plasma membrane"/>
    <property type="evidence" value="ECO:0007669"/>
    <property type="project" value="UniProtKB-SubCell"/>
</dbReference>
<keyword evidence="2" id="KW-1003">Cell membrane</keyword>
<dbReference type="PANTHER" id="PTHR40077:SF2">
    <property type="entry name" value="MEMBRANE PROTEIN"/>
    <property type="match status" value="1"/>
</dbReference>
<dbReference type="STRING" id="76728.AQ490_20835"/>
<evidence type="ECO:0000256" key="6">
    <source>
        <dbReference type="SAM" id="Phobius"/>
    </source>
</evidence>
<evidence type="ECO:0000313" key="8">
    <source>
        <dbReference type="EMBL" id="KRV49431.1"/>
    </source>
</evidence>
<evidence type="ECO:0000313" key="9">
    <source>
        <dbReference type="Proteomes" id="UP000050867"/>
    </source>
</evidence>
<comment type="subcellular location">
    <subcellularLocation>
        <location evidence="1">Cell membrane</location>
        <topology evidence="1">Multi-pass membrane protein</topology>
    </subcellularLocation>
</comment>
<protein>
    <recommendedName>
        <fullName evidence="7">DUF3817 domain-containing protein</fullName>
    </recommendedName>
</protein>
<feature type="transmembrane region" description="Helical" evidence="6">
    <location>
        <begin position="70"/>
        <end position="86"/>
    </location>
</feature>
<dbReference type="eggNOG" id="ENOG50330UF">
    <property type="taxonomic scope" value="Bacteria"/>
</dbReference>
<dbReference type="InterPro" id="IPR023845">
    <property type="entry name" value="DUF3817_TM"/>
</dbReference>
<feature type="transmembrane region" description="Helical" evidence="6">
    <location>
        <begin position="41"/>
        <end position="61"/>
    </location>
</feature>
<keyword evidence="4 6" id="KW-1133">Transmembrane helix</keyword>
<keyword evidence="9" id="KW-1185">Reference proteome</keyword>
<name>A0A0T6LTF0_WENVI</name>
<feature type="domain" description="DUF3817" evidence="7">
    <location>
        <begin position="6"/>
        <end position="92"/>
    </location>
</feature>
<evidence type="ECO:0000259" key="7">
    <source>
        <dbReference type="Pfam" id="PF12823"/>
    </source>
</evidence>
<dbReference type="OrthoDB" id="9342687at2"/>
<feature type="transmembrane region" description="Helical" evidence="6">
    <location>
        <begin position="12"/>
        <end position="29"/>
    </location>
</feature>
<dbReference type="AlphaFoldDB" id="A0A0T6LTF0"/>
<dbReference type="NCBIfam" id="TIGR03954">
    <property type="entry name" value="integ_memb_HG"/>
    <property type="match status" value="1"/>
</dbReference>
<sequence>MKPSVLTRYRALAYITAVTLLVFCVFIILDRGFGIGDTMVISQIHGLLYLIYVVFAFDLGLKAKWPMGKLLWVLVAGCLPTVAFFVERRIHREVTPLLATGPSQTPANV</sequence>
<dbReference type="Pfam" id="PF12823">
    <property type="entry name" value="DUF3817"/>
    <property type="match status" value="1"/>
</dbReference>
<dbReference type="EMBL" id="LLZU01000012">
    <property type="protein sequence ID" value="KRV49431.1"/>
    <property type="molecule type" value="Genomic_DNA"/>
</dbReference>
<evidence type="ECO:0000256" key="4">
    <source>
        <dbReference type="ARBA" id="ARBA00022989"/>
    </source>
</evidence>
<keyword evidence="5 6" id="KW-0472">Membrane</keyword>
<dbReference type="Proteomes" id="UP000050867">
    <property type="component" value="Unassembled WGS sequence"/>
</dbReference>